<proteinExistence type="predicted"/>
<dbReference type="EnsemblMetazoa" id="XM_021061699.2">
    <property type="protein sequence ID" value="XP_020917358.1"/>
    <property type="gene ID" value="LOC110254676"/>
</dbReference>
<sequence length="998" mass="115783">MIGSICRCKKIFLLLVLVIGVSVYTFINRDYLNHSVGARFQAPDEVQEDLATPEPQFKIKRDQATSSQILPLDRIEQDTRPLEHTPHITFQSPFSDETKERKYDIEGDPQDDESTDSSGDEGGILVPGIPEPHRHGSPMFNKEQKDEKTENSSKQQTWNTSQLEKDKTHENRESEIGKFLLQPRKPKDTDSYSDALDKKPNIYDNKNDQKRKQNDKKISVLQRLLDDKSSPSDLHPYTICPFLGLRKSSTSTIKSADTKCKVKTFGETSCKEAYVAYHTDQEPLQCEKIQEKNMICWYDKKQNIHCDMRVCEEKFVYLASVDSNYGIVRPSRNSKIPIGSNKHLEQILYHYAIINKRNGFNFCFLKCKSSSTRNRFIEQLVMFPPTIPKTSSALDKRLININILLLDSVSRPHFYRSMHKSVQTLRKIVHDPKINATVLDFELFQSMADYTFHNIRVFMSGKTDFDYKQHKEQHYEIEYLYKHLKSKGYHTILQEDSCWYDEWGSLYTDNLFQGKKPENLKDFKIRWKKFKKKIKQYYIDDYGLSHFSCEALERYNITNQFNQPKKICFGGKVFAEYFIDYNERVFNDSIRSKTPILAYTHLNTGHEVSGTRIKQIDKRLSDFFLNMAEKENTLTLVFSDHGPKTTRYAFRTMSGRAEIYDSLMFAIVPEKVASILGNERTKALITNQKRLITAFDLHNTFMSIGDSKTENSYKNEGIFTEISPNRTCGDVPIKDSAICKCDGWDEFFATNHRPFIWLAELALGTLNNRIQNEYITGKEGSGGFGKCQRLIGKRFEKIRRRTIGNKYKVTMDLIVNPEDEIFEVQVEYPVNPGPLDNDVQVTHLSRISIYRRFEKCKDNNVDITHCVCRSRKNTPRNRWISMNTRKNLLRILTRSENFGAKVKFSDLHASCLVMVTRTHSARVSVFEIANACTNRLYRVKVSGKSRGKAITSTSFPITLKLQPLTVHFLFSVYHLEKPYGFKATTSYKAYFVDQSMIT</sequence>
<evidence type="ECO:0000313" key="3">
    <source>
        <dbReference type="Proteomes" id="UP000887567"/>
    </source>
</evidence>
<feature type="compositionally biased region" description="Basic and acidic residues" evidence="1">
    <location>
        <begin position="163"/>
        <end position="176"/>
    </location>
</feature>
<feature type="compositionally biased region" description="Polar residues" evidence="1">
    <location>
        <begin position="152"/>
        <end position="162"/>
    </location>
</feature>
<dbReference type="GeneID" id="110254676"/>
<feature type="compositionally biased region" description="Basic and acidic residues" evidence="1">
    <location>
        <begin position="96"/>
        <end position="105"/>
    </location>
</feature>
<accession>A0A913Y9Q7</accession>
<evidence type="ECO:0000256" key="1">
    <source>
        <dbReference type="SAM" id="MobiDB-lite"/>
    </source>
</evidence>
<dbReference type="Pfam" id="PF02995">
    <property type="entry name" value="DUF229"/>
    <property type="match status" value="2"/>
</dbReference>
<dbReference type="PANTHER" id="PTHR10974">
    <property type="entry name" value="FI08016P-RELATED"/>
    <property type="match status" value="1"/>
</dbReference>
<feature type="compositionally biased region" description="Basic and acidic residues" evidence="1">
    <location>
        <begin position="185"/>
        <end position="216"/>
    </location>
</feature>
<dbReference type="SUPFAM" id="SSF53649">
    <property type="entry name" value="Alkaline phosphatase-like"/>
    <property type="match status" value="1"/>
</dbReference>
<feature type="region of interest" description="Disordered" evidence="1">
    <location>
        <begin position="48"/>
        <end position="216"/>
    </location>
</feature>
<dbReference type="KEGG" id="epa:110254676"/>
<dbReference type="GO" id="GO:0005615">
    <property type="term" value="C:extracellular space"/>
    <property type="evidence" value="ECO:0007669"/>
    <property type="project" value="TreeGrafter"/>
</dbReference>
<feature type="compositionally biased region" description="Acidic residues" evidence="1">
    <location>
        <begin position="106"/>
        <end position="119"/>
    </location>
</feature>
<dbReference type="OrthoDB" id="413313at2759"/>
<evidence type="ECO:0000313" key="2">
    <source>
        <dbReference type="EnsemblMetazoa" id="XP_020917358.1"/>
    </source>
</evidence>
<dbReference type="AlphaFoldDB" id="A0A913Y9Q7"/>
<dbReference type="InterPro" id="IPR004245">
    <property type="entry name" value="DUF229"/>
</dbReference>
<dbReference type="InterPro" id="IPR017850">
    <property type="entry name" value="Alkaline_phosphatase_core_sf"/>
</dbReference>
<dbReference type="Proteomes" id="UP000887567">
    <property type="component" value="Unplaced"/>
</dbReference>
<feature type="compositionally biased region" description="Basic and acidic residues" evidence="1">
    <location>
        <begin position="142"/>
        <end position="151"/>
    </location>
</feature>
<name>A0A913Y9Q7_EXADI</name>
<dbReference type="RefSeq" id="XP_020917358.1">
    <property type="nucleotide sequence ID" value="XM_021061699.2"/>
</dbReference>
<dbReference type="OMA" id="FCFLRCK"/>
<organism evidence="2 3">
    <name type="scientific">Exaiptasia diaphana</name>
    <name type="common">Tropical sea anemone</name>
    <name type="synonym">Aiptasia pulchella</name>
    <dbReference type="NCBI Taxonomy" id="2652724"/>
    <lineage>
        <taxon>Eukaryota</taxon>
        <taxon>Metazoa</taxon>
        <taxon>Cnidaria</taxon>
        <taxon>Anthozoa</taxon>
        <taxon>Hexacorallia</taxon>
        <taxon>Actiniaria</taxon>
        <taxon>Aiptasiidae</taxon>
        <taxon>Exaiptasia</taxon>
    </lineage>
</organism>
<dbReference type="PANTHER" id="PTHR10974:SF39">
    <property type="entry name" value="E2F TRANSCRIPTION FACTOR CC-MB DOMAIN-CONTAINING PROTEIN"/>
    <property type="match status" value="1"/>
</dbReference>
<reference evidence="2" key="1">
    <citation type="submission" date="2022-11" db="UniProtKB">
        <authorList>
            <consortium name="EnsemblMetazoa"/>
        </authorList>
    </citation>
    <scope>IDENTIFICATION</scope>
</reference>
<protein>
    <submittedName>
        <fullName evidence="2">Uncharacterized protein</fullName>
    </submittedName>
</protein>
<keyword evidence="3" id="KW-1185">Reference proteome</keyword>
<feature type="compositionally biased region" description="Basic and acidic residues" evidence="1">
    <location>
        <begin position="73"/>
        <end position="86"/>
    </location>
</feature>